<organism evidence="3 4">
    <name type="scientific">Roseovarius atlanticus</name>
    <dbReference type="NCBI Taxonomy" id="1641875"/>
    <lineage>
        <taxon>Bacteria</taxon>
        <taxon>Pseudomonadati</taxon>
        <taxon>Pseudomonadota</taxon>
        <taxon>Alphaproteobacteria</taxon>
        <taxon>Rhodobacterales</taxon>
        <taxon>Roseobacteraceae</taxon>
        <taxon>Roseovarius</taxon>
    </lineage>
</organism>
<dbReference type="EMBL" id="LAXJ01000016">
    <property type="protein sequence ID" value="KRS11937.1"/>
    <property type="molecule type" value="Genomic_DNA"/>
</dbReference>
<keyword evidence="4" id="KW-1185">Reference proteome</keyword>
<dbReference type="Pfam" id="PF10609">
    <property type="entry name" value="ParA"/>
    <property type="match status" value="1"/>
</dbReference>
<evidence type="ECO:0000313" key="4">
    <source>
        <dbReference type="Proteomes" id="UP000051295"/>
    </source>
</evidence>
<evidence type="ECO:0000313" key="3">
    <source>
        <dbReference type="EMBL" id="KRS11937.1"/>
    </source>
</evidence>
<proteinExistence type="predicted"/>
<dbReference type="CDD" id="cd05387">
    <property type="entry name" value="BY-kinase"/>
    <property type="match status" value="1"/>
</dbReference>
<dbReference type="InterPro" id="IPR005702">
    <property type="entry name" value="Wzc-like_C"/>
</dbReference>
<dbReference type="InterPro" id="IPR033756">
    <property type="entry name" value="YlxH/NBP35"/>
</dbReference>
<dbReference type="InterPro" id="IPR027417">
    <property type="entry name" value="P-loop_NTPase"/>
</dbReference>
<evidence type="ECO:0000256" key="1">
    <source>
        <dbReference type="ARBA" id="ARBA00022741"/>
    </source>
</evidence>
<evidence type="ECO:0008006" key="5">
    <source>
        <dbReference type="Google" id="ProtNLM"/>
    </source>
</evidence>
<dbReference type="InterPro" id="IPR050445">
    <property type="entry name" value="Bact_polysacc_biosynth/exp"/>
</dbReference>
<gene>
    <name evidence="3" type="ORF">XM53_14585</name>
</gene>
<sequence length="249" mass="27827">MPPKTGQSDTDRPAWEALEALQIDGKRLLHNRVTTYEHGDESAPFDLLRTRMLQQAHDNGWRRIGLVSPNAGCGKSTVAVNLAFSLARHRDIYSLVLDFDLRRKGMTNVLGQFPSLGTADVLRRQADFSDVARRFGPNVAFGLNSERRVQDPSEILQSSMAAEVLEEIETKYQPDIVLFDLPPIMDSDDNFGFLKKVDCALVVVAAEKTSMSQIDVAERHVAELTNVMGLVLNKCRYPSKTQGQVYGKY</sequence>
<keyword evidence="2" id="KW-0067">ATP-binding</keyword>
<dbReference type="PANTHER" id="PTHR32309:SF13">
    <property type="entry name" value="FERRIC ENTEROBACTIN TRANSPORT PROTEIN FEPE"/>
    <property type="match status" value="1"/>
</dbReference>
<reference evidence="3 4" key="1">
    <citation type="submission" date="2015-04" db="EMBL/GenBank/DDBJ databases">
        <title>The draft genome sequence of Roseovarius sp.R12b.</title>
        <authorList>
            <person name="Li G."/>
            <person name="Lai Q."/>
            <person name="Shao Z."/>
            <person name="Yan P."/>
        </authorList>
    </citation>
    <scope>NUCLEOTIDE SEQUENCE [LARGE SCALE GENOMIC DNA]</scope>
    <source>
        <strain evidence="3 4">R12B</strain>
    </source>
</reference>
<dbReference type="Proteomes" id="UP000051295">
    <property type="component" value="Unassembled WGS sequence"/>
</dbReference>
<dbReference type="SUPFAM" id="SSF52540">
    <property type="entry name" value="P-loop containing nucleoside triphosphate hydrolases"/>
    <property type="match status" value="1"/>
</dbReference>
<keyword evidence="1" id="KW-0547">Nucleotide-binding</keyword>
<dbReference type="AlphaFoldDB" id="A0A0T5NSU3"/>
<name>A0A0T5NSU3_9RHOB</name>
<dbReference type="PATRIC" id="fig|1641875.4.peg.721"/>
<dbReference type="STRING" id="1641875.XM53_14585"/>
<protein>
    <recommendedName>
        <fullName evidence="5">CobQ/CobB/MinD/ParA nucleotide binding domain-containing protein</fullName>
    </recommendedName>
</protein>
<dbReference type="PANTHER" id="PTHR32309">
    <property type="entry name" value="TYROSINE-PROTEIN KINASE"/>
    <property type="match status" value="1"/>
</dbReference>
<dbReference type="GO" id="GO:0005886">
    <property type="term" value="C:plasma membrane"/>
    <property type="evidence" value="ECO:0007669"/>
    <property type="project" value="TreeGrafter"/>
</dbReference>
<dbReference type="GO" id="GO:0005524">
    <property type="term" value="F:ATP binding"/>
    <property type="evidence" value="ECO:0007669"/>
    <property type="project" value="UniProtKB-KW"/>
</dbReference>
<comment type="caution">
    <text evidence="3">The sequence shown here is derived from an EMBL/GenBank/DDBJ whole genome shotgun (WGS) entry which is preliminary data.</text>
</comment>
<accession>A0A0T5NSU3</accession>
<evidence type="ECO:0000256" key="2">
    <source>
        <dbReference type="ARBA" id="ARBA00022840"/>
    </source>
</evidence>
<dbReference type="GO" id="GO:0004713">
    <property type="term" value="F:protein tyrosine kinase activity"/>
    <property type="evidence" value="ECO:0007669"/>
    <property type="project" value="TreeGrafter"/>
</dbReference>
<dbReference type="Gene3D" id="3.40.50.300">
    <property type="entry name" value="P-loop containing nucleotide triphosphate hydrolases"/>
    <property type="match status" value="1"/>
</dbReference>